<reference evidence="8" key="3">
    <citation type="submission" date="2020-05" db="UniProtKB">
        <authorList>
            <consortium name="EnsemblMetazoa"/>
        </authorList>
    </citation>
    <scope>IDENTIFICATION</scope>
    <source>
        <strain evidence="8">PEST</strain>
    </source>
</reference>
<dbReference type="EMBL" id="AAAB01008851">
    <property type="status" value="NOT_ANNOTATED_CDS"/>
    <property type="molecule type" value="Genomic_DNA"/>
</dbReference>
<evidence type="ECO:0000256" key="6">
    <source>
        <dbReference type="ARBA" id="ARBA00023170"/>
    </source>
</evidence>
<dbReference type="AlphaFoldDB" id="A0A2Y9D2B3"/>
<dbReference type="PANTHER" id="PTHR42643:SF36">
    <property type="entry name" value="IONOTROPIC RECEPTOR 84A"/>
    <property type="match status" value="1"/>
</dbReference>
<keyword evidence="5" id="KW-0472">Membrane</keyword>
<evidence type="ECO:0000256" key="2">
    <source>
        <dbReference type="ARBA" id="ARBA00022475"/>
    </source>
</evidence>
<evidence type="ECO:0000313" key="9">
    <source>
        <dbReference type="Proteomes" id="UP000007062"/>
    </source>
</evidence>
<dbReference type="InParanoid" id="A0A2Y9D2B3"/>
<evidence type="ECO:0000256" key="3">
    <source>
        <dbReference type="ARBA" id="ARBA00022692"/>
    </source>
</evidence>
<comment type="subcellular location">
    <subcellularLocation>
        <location evidence="1">Cell membrane</location>
        <topology evidence="1">Multi-pass membrane protein</topology>
    </subcellularLocation>
</comment>
<protein>
    <submittedName>
        <fullName evidence="8">Uncharacterized protein</fullName>
    </submittedName>
</protein>
<accession>A0A2Y9D2B3</accession>
<reference evidence="8 9" key="1">
    <citation type="journal article" date="2002" name="Science">
        <title>The genome sequence of the malaria mosquito Anopheles gambiae.</title>
        <authorList>
            <person name="Holt R.A."/>
            <person name="Subramanian G.M."/>
            <person name="Halpern A."/>
            <person name="Sutton G.G."/>
            <person name="Charlab R."/>
            <person name="Nusskern D.R."/>
            <person name="Wincker P."/>
            <person name="Clark A.G."/>
            <person name="Ribeiro J.M."/>
            <person name="Wides R."/>
            <person name="Salzberg S.L."/>
            <person name="Loftus B."/>
            <person name="Yandell M."/>
            <person name="Majoros W.H."/>
            <person name="Rusch D.B."/>
            <person name="Lai Z."/>
            <person name="Kraft C.L."/>
            <person name="Abril J.F."/>
            <person name="Anthouard V."/>
            <person name="Arensburger P."/>
            <person name="Atkinson P.W."/>
            <person name="Baden H."/>
            <person name="de Berardinis V."/>
            <person name="Baldwin D."/>
            <person name="Benes V."/>
            <person name="Biedler J."/>
            <person name="Blass C."/>
            <person name="Bolanos R."/>
            <person name="Boscus D."/>
            <person name="Barnstead M."/>
            <person name="Cai S."/>
            <person name="Center A."/>
            <person name="Chaturverdi K."/>
            <person name="Christophides G.K."/>
            <person name="Chrystal M.A."/>
            <person name="Clamp M."/>
            <person name="Cravchik A."/>
            <person name="Curwen V."/>
            <person name="Dana A."/>
            <person name="Delcher A."/>
            <person name="Dew I."/>
            <person name="Evans C.A."/>
            <person name="Flanigan M."/>
            <person name="Grundschober-Freimoser A."/>
            <person name="Friedli L."/>
            <person name="Gu Z."/>
            <person name="Guan P."/>
            <person name="Guigo R."/>
            <person name="Hillenmeyer M.E."/>
            <person name="Hladun S.L."/>
            <person name="Hogan J.R."/>
            <person name="Hong Y.S."/>
            <person name="Hoover J."/>
            <person name="Jaillon O."/>
            <person name="Ke Z."/>
            <person name="Kodira C."/>
            <person name="Kokoza E."/>
            <person name="Koutsos A."/>
            <person name="Letunic I."/>
            <person name="Levitsky A."/>
            <person name="Liang Y."/>
            <person name="Lin J.J."/>
            <person name="Lobo N.F."/>
            <person name="Lopez J.R."/>
            <person name="Malek J.A."/>
            <person name="McIntosh T.C."/>
            <person name="Meister S."/>
            <person name="Miller J."/>
            <person name="Mobarry C."/>
            <person name="Mongin E."/>
            <person name="Murphy S.D."/>
            <person name="O'Brochta D.A."/>
            <person name="Pfannkoch C."/>
            <person name="Qi R."/>
            <person name="Regier M.A."/>
            <person name="Remington K."/>
            <person name="Shao H."/>
            <person name="Sharakhova M.V."/>
            <person name="Sitter C.D."/>
            <person name="Shetty J."/>
            <person name="Smith T.J."/>
            <person name="Strong R."/>
            <person name="Sun J."/>
            <person name="Thomasova D."/>
            <person name="Ton L.Q."/>
            <person name="Topalis P."/>
            <person name="Tu Z."/>
            <person name="Unger M.F."/>
            <person name="Walenz B."/>
            <person name="Wang A."/>
            <person name="Wang J."/>
            <person name="Wang M."/>
            <person name="Wang X."/>
            <person name="Woodford K.J."/>
            <person name="Wortman J.R."/>
            <person name="Wu M."/>
            <person name="Yao A."/>
            <person name="Zdobnov E.M."/>
            <person name="Zhang H."/>
            <person name="Zhao Q."/>
            <person name="Zhao S."/>
            <person name="Zhu S.C."/>
            <person name="Zhimulev I."/>
            <person name="Coluzzi M."/>
            <person name="della Torre A."/>
            <person name="Roth C.W."/>
            <person name="Louis C."/>
            <person name="Kalush F."/>
            <person name="Mural R.J."/>
            <person name="Myers E.W."/>
            <person name="Adams M.D."/>
            <person name="Smith H.O."/>
            <person name="Broder S."/>
            <person name="Gardner M.J."/>
            <person name="Fraser C.M."/>
            <person name="Birney E."/>
            <person name="Bork P."/>
            <person name="Brey P.T."/>
            <person name="Venter J.C."/>
            <person name="Weissenbach J."/>
            <person name="Kafatos F.C."/>
            <person name="Collins F.H."/>
            <person name="Hoffman S.L."/>
        </authorList>
    </citation>
    <scope>NUCLEOTIDE SEQUENCE [LARGE SCALE GENOMIC DNA]</scope>
    <source>
        <strain evidence="8 9">PEST</strain>
    </source>
</reference>
<keyword evidence="9" id="KW-1185">Reference proteome</keyword>
<evidence type="ECO:0000256" key="4">
    <source>
        <dbReference type="ARBA" id="ARBA00022989"/>
    </source>
</evidence>
<keyword evidence="6" id="KW-0675">Receptor</keyword>
<keyword evidence="4" id="KW-1133">Transmembrane helix</keyword>
<proteinExistence type="predicted"/>
<evidence type="ECO:0000256" key="7">
    <source>
        <dbReference type="ARBA" id="ARBA00023180"/>
    </source>
</evidence>
<name>A0A2Y9D2B3_ANOGA</name>
<dbReference type="PANTHER" id="PTHR42643">
    <property type="entry name" value="IONOTROPIC RECEPTOR 20A-RELATED"/>
    <property type="match status" value="1"/>
</dbReference>
<organism evidence="8 9">
    <name type="scientific">Anopheles gambiae</name>
    <name type="common">African malaria mosquito</name>
    <dbReference type="NCBI Taxonomy" id="7165"/>
    <lineage>
        <taxon>Eukaryota</taxon>
        <taxon>Metazoa</taxon>
        <taxon>Ecdysozoa</taxon>
        <taxon>Arthropoda</taxon>
        <taxon>Hexapoda</taxon>
        <taxon>Insecta</taxon>
        <taxon>Pterygota</taxon>
        <taxon>Neoptera</taxon>
        <taxon>Endopterygota</taxon>
        <taxon>Diptera</taxon>
        <taxon>Nematocera</taxon>
        <taxon>Culicoidea</taxon>
        <taxon>Culicidae</taxon>
        <taxon>Anophelinae</taxon>
        <taxon>Anopheles</taxon>
    </lineage>
</organism>
<dbReference type="VEuPathDB" id="VectorBase:AGAMI1_005602"/>
<evidence type="ECO:0000256" key="1">
    <source>
        <dbReference type="ARBA" id="ARBA00004651"/>
    </source>
</evidence>
<dbReference type="GO" id="GO:0005886">
    <property type="term" value="C:plasma membrane"/>
    <property type="evidence" value="ECO:0007669"/>
    <property type="project" value="UniProtKB-SubCell"/>
</dbReference>
<keyword evidence="7" id="KW-0325">Glycoprotein</keyword>
<dbReference type="EnsemblMetazoa" id="AGAP029149-RA">
    <property type="protein sequence ID" value="AGAP029149-PA"/>
    <property type="gene ID" value="AGAP029149"/>
</dbReference>
<keyword evidence="3" id="KW-0812">Transmembrane</keyword>
<dbReference type="VEuPathDB" id="VectorBase:AGAP029149"/>
<dbReference type="InterPro" id="IPR052192">
    <property type="entry name" value="Insect_Ionotropic_Sensory_Rcpt"/>
</dbReference>
<dbReference type="Proteomes" id="UP000007062">
    <property type="component" value="Chromosome 2R"/>
</dbReference>
<keyword evidence="2" id="KW-1003">Cell membrane</keyword>
<evidence type="ECO:0000313" key="8">
    <source>
        <dbReference type="EnsemblMetazoa" id="AGAP029149-PA"/>
    </source>
</evidence>
<reference evidence="8 9" key="2">
    <citation type="journal article" date="2004" name="Trends Parasitol.">
        <title>The Anopheles gambiae genome: an update.</title>
        <authorList>
            <person name="Mongin E."/>
            <person name="Louis C."/>
            <person name="Holt R.A."/>
            <person name="Birney E."/>
            <person name="Collins F.H."/>
        </authorList>
    </citation>
    <scope>NUCLEOTIDE SEQUENCE [LARGE SCALE GENOMIC DNA]</scope>
    <source>
        <strain evidence="8 9">PEST</strain>
    </source>
</reference>
<evidence type="ECO:0000256" key="5">
    <source>
        <dbReference type="ARBA" id="ARBA00023136"/>
    </source>
</evidence>
<sequence length="565" mass="64583">MKLLVTSKLLLFLVIISSEKTFSVTGTLRNFIECASHCLIATVYLVGLEHRTVLGPLLSLSNVPRVIIDAEQTIGVLDESCLVVFYLDMQNEKAATNIISSKFNELGSRLRTAKVLILVENHFFDLSSTINNLDLTFRKIGISYWAVTTEHRSRSLKYTIHLAEKITIVQSVMDFQTVYSHRRLEVLDRLKINAQWMANFPYIYKATFKTLDGIDNLLYSRLFEYLHVDATIIDARNRSLDPSYAAKAVETNLASGKMDFTMTRKQIRNETRFPMILLPELEYLSFVVPRETSAIHLDNLFIPFSQSLWVTVACSVVLFHTINALSRSDTSLGNLLRRMFRLEPAGSFLQMSVNIITFILVESYFAQITSYLLVNRFHRDPDTVDELLATNISISITVIQRRFLKLLATKLANAVIQRATIVPSVMKLSKEYAYIDTPARASYVINLLHKPDPESGRLPCFVLREPLGTFRTSYLFARHAIALRDYFAINLEWVRAFGFAKLADRRYTQLAQSVVFRAVIVDDLIGFEHMVPFWIVLSMGWAVAGVVFFLECFVVFVWNRIDTLV</sequence>